<proteinExistence type="predicted"/>
<keyword evidence="4 6" id="KW-0472">Membrane</keyword>
<feature type="region of interest" description="Disordered" evidence="5">
    <location>
        <begin position="117"/>
        <end position="159"/>
    </location>
</feature>
<gene>
    <name evidence="7" type="ORF">FNF29_00109</name>
</gene>
<feature type="transmembrane region" description="Helical" evidence="6">
    <location>
        <begin position="7"/>
        <end position="27"/>
    </location>
</feature>
<evidence type="ECO:0000256" key="3">
    <source>
        <dbReference type="ARBA" id="ARBA00022989"/>
    </source>
</evidence>
<evidence type="ECO:0000256" key="6">
    <source>
        <dbReference type="SAM" id="Phobius"/>
    </source>
</evidence>
<dbReference type="EMBL" id="VLTN01000001">
    <property type="protein sequence ID" value="KAA0157533.1"/>
    <property type="molecule type" value="Genomic_DNA"/>
</dbReference>
<protein>
    <submittedName>
        <fullName evidence="7">Uncharacterized protein</fullName>
    </submittedName>
</protein>
<reference evidence="7 8" key="1">
    <citation type="submission" date="2019-07" db="EMBL/GenBank/DDBJ databases">
        <title>Genomes of Cafeteria roenbergensis.</title>
        <authorList>
            <person name="Fischer M.G."/>
            <person name="Hackl T."/>
            <person name="Roman M."/>
        </authorList>
    </citation>
    <scope>NUCLEOTIDE SEQUENCE [LARGE SCALE GENOMIC DNA]</scope>
    <source>
        <strain evidence="7 8">BVI</strain>
    </source>
</reference>
<name>A0A5A8CWJ3_CAFRO</name>
<dbReference type="GO" id="GO:0005385">
    <property type="term" value="F:zinc ion transmembrane transporter activity"/>
    <property type="evidence" value="ECO:0007669"/>
    <property type="project" value="TreeGrafter"/>
</dbReference>
<keyword evidence="8" id="KW-1185">Reference proteome</keyword>
<feature type="transmembrane region" description="Helical" evidence="6">
    <location>
        <begin position="357"/>
        <end position="377"/>
    </location>
</feature>
<dbReference type="Pfam" id="PF02535">
    <property type="entry name" value="Zip"/>
    <property type="match status" value="1"/>
</dbReference>
<dbReference type="PANTHER" id="PTHR11040:SF140">
    <property type="entry name" value="ZRT (ZRT), IRT- (IRT-) LIKE PROTEIN TRANSPORTER"/>
    <property type="match status" value="1"/>
</dbReference>
<feature type="transmembrane region" description="Helical" evidence="6">
    <location>
        <begin position="78"/>
        <end position="98"/>
    </location>
</feature>
<feature type="compositionally biased region" description="Acidic residues" evidence="5">
    <location>
        <begin position="145"/>
        <end position="154"/>
    </location>
</feature>
<dbReference type="AlphaFoldDB" id="A0A5A8CWJ3"/>
<keyword evidence="3 6" id="KW-1133">Transmembrane helix</keyword>
<comment type="subcellular location">
    <subcellularLocation>
        <location evidence="1">Membrane</location>
        <topology evidence="1">Multi-pass membrane protein</topology>
    </subcellularLocation>
</comment>
<evidence type="ECO:0000256" key="2">
    <source>
        <dbReference type="ARBA" id="ARBA00022692"/>
    </source>
</evidence>
<feature type="transmembrane region" description="Helical" evidence="6">
    <location>
        <begin position="47"/>
        <end position="66"/>
    </location>
</feature>
<dbReference type="PANTHER" id="PTHR11040">
    <property type="entry name" value="ZINC/IRON TRANSPORTER"/>
    <property type="match status" value="1"/>
</dbReference>
<keyword evidence="2 6" id="KW-0812">Transmembrane</keyword>
<feature type="transmembrane region" description="Helical" evidence="6">
    <location>
        <begin position="292"/>
        <end position="316"/>
    </location>
</feature>
<feature type="transmembrane region" description="Helical" evidence="6">
    <location>
        <begin position="322"/>
        <end position="345"/>
    </location>
</feature>
<organism evidence="7 8">
    <name type="scientific">Cafeteria roenbergensis</name>
    <name type="common">Marine flagellate</name>
    <dbReference type="NCBI Taxonomy" id="33653"/>
    <lineage>
        <taxon>Eukaryota</taxon>
        <taxon>Sar</taxon>
        <taxon>Stramenopiles</taxon>
        <taxon>Bigyra</taxon>
        <taxon>Opalozoa</taxon>
        <taxon>Bicosoecida</taxon>
        <taxon>Cafeteriaceae</taxon>
        <taxon>Cafeteria</taxon>
    </lineage>
</organism>
<evidence type="ECO:0000313" key="8">
    <source>
        <dbReference type="Proteomes" id="UP000323011"/>
    </source>
</evidence>
<dbReference type="Proteomes" id="UP000323011">
    <property type="component" value="Unassembled WGS sequence"/>
</dbReference>
<dbReference type="InterPro" id="IPR003689">
    <property type="entry name" value="ZIP"/>
</dbReference>
<feature type="transmembrane region" description="Helical" evidence="6">
    <location>
        <begin position="259"/>
        <end position="280"/>
    </location>
</feature>
<dbReference type="OMA" id="FAHTITI"/>
<evidence type="ECO:0000256" key="4">
    <source>
        <dbReference type="ARBA" id="ARBA00023136"/>
    </source>
</evidence>
<evidence type="ECO:0000256" key="5">
    <source>
        <dbReference type="SAM" id="MobiDB-lite"/>
    </source>
</evidence>
<sequence length="382" mass="38499">MGSEVEWTIGAGAVLILVLGLGGGFLPFVLPSSTGGVAGADRKWWEIALNCLAGGVLFGAGVLHLLPDLVLAATLLHIQGLPTPYIFVALGLLIPAAIEQIDVDACCARTTSPAALRLPTAEPESESSAAGSRMNSVGSAAEASAEGDTEDGELDSLHGADGASSMCEELCDEVGVRGAADETHALRPPVVGDGAESLECHAAAAGGVLPRQRALVHSHGHSMAGPNTGAAILLSATLGLHSLLEGIGIGVQREVASSIGIVVAVVAHKGFAGFALGQLFKCAGVTCWKAAPAIMIFGLATPVGIVLGVVMNSVIASPWVDVVAVGLAAGTFIFVSLVEILLPALQVQPGRNELSVAWRWAAFLTGVCAFAAVGYALGGSNL</sequence>
<comment type="caution">
    <text evidence="7">The sequence shown here is derived from an EMBL/GenBank/DDBJ whole genome shotgun (WGS) entry which is preliminary data.</text>
</comment>
<accession>A0A5A8CWJ3</accession>
<evidence type="ECO:0000256" key="1">
    <source>
        <dbReference type="ARBA" id="ARBA00004141"/>
    </source>
</evidence>
<dbReference type="GO" id="GO:0016020">
    <property type="term" value="C:membrane"/>
    <property type="evidence" value="ECO:0007669"/>
    <property type="project" value="UniProtKB-SubCell"/>
</dbReference>
<evidence type="ECO:0000313" key="7">
    <source>
        <dbReference type="EMBL" id="KAA0157533.1"/>
    </source>
</evidence>